<dbReference type="InterPro" id="IPR004695">
    <property type="entry name" value="SLAC1/Mae1/Ssu1/TehA"/>
</dbReference>
<dbReference type="GO" id="GO:0046583">
    <property type="term" value="F:monoatomic cation efflux transmembrane transporter activity"/>
    <property type="evidence" value="ECO:0007669"/>
    <property type="project" value="TreeGrafter"/>
</dbReference>
<gene>
    <name evidence="6" type="ORF">CBF29_13070</name>
</gene>
<evidence type="ECO:0000256" key="1">
    <source>
        <dbReference type="ARBA" id="ARBA00004141"/>
    </source>
</evidence>
<dbReference type="InterPro" id="IPR052951">
    <property type="entry name" value="Tellurite_res_ion_channel"/>
</dbReference>
<dbReference type="PANTHER" id="PTHR37955">
    <property type="entry name" value="TELLURITE RESISTANCE PROTEIN TEHA"/>
    <property type="match status" value="1"/>
</dbReference>
<dbReference type="OrthoDB" id="309023at2"/>
<feature type="transmembrane region" description="Helical" evidence="5">
    <location>
        <begin position="233"/>
        <end position="256"/>
    </location>
</feature>
<evidence type="ECO:0000256" key="2">
    <source>
        <dbReference type="ARBA" id="ARBA00022692"/>
    </source>
</evidence>
<dbReference type="Gene3D" id="1.50.10.150">
    <property type="entry name" value="Voltage-dependent anion channel"/>
    <property type="match status" value="1"/>
</dbReference>
<sequence length="309" mass="34616">MKKLLQVLPLPAAAVGLSFVGLANLFSEIKLLSIICVTVSGWILLSVSLKIMFDFHGFLKQIKEVPLAAIAPTLSMGMILISKFLLTWSYWLAFLIWFLGIFIHVSLLIYFTTTFVNKKQLSLVLPSWFIVYVGIVVASMTASMFDQQNLGEIIYFFGFLAFLILLPVVLKRLKNLPLPEPLRPTLAILAAPVSLNLAGYMMAFDEKIVWFVVIQLVAAQALYVFVLCQLPKLLCLPFYPSSAALTFPLVISAMAFKLSTGFLGSVYPNMSGLFWFILRLDQAIALGVVPIVSIRYLRFMTKQWKVAKK</sequence>
<feature type="transmembrane region" description="Helical" evidence="5">
    <location>
        <begin position="153"/>
        <end position="170"/>
    </location>
</feature>
<dbReference type="PANTHER" id="PTHR37955:SF1">
    <property type="entry name" value="DEP DOMAIN-CONTAINING PROTEIN"/>
    <property type="match status" value="1"/>
</dbReference>
<keyword evidence="2 5" id="KW-0812">Transmembrane</keyword>
<comment type="caution">
    <text evidence="6">The sequence shown here is derived from an EMBL/GenBank/DDBJ whole genome shotgun (WGS) entry which is preliminary data.</text>
</comment>
<keyword evidence="7" id="KW-1185">Reference proteome</keyword>
<feature type="transmembrane region" description="Helical" evidence="5">
    <location>
        <begin position="276"/>
        <end position="297"/>
    </location>
</feature>
<feature type="transmembrane region" description="Helical" evidence="5">
    <location>
        <begin position="7"/>
        <end position="26"/>
    </location>
</feature>
<protein>
    <recommendedName>
        <fullName evidence="8">C4-dicarboxylate ABC transporter</fullName>
    </recommendedName>
</protein>
<feature type="transmembrane region" description="Helical" evidence="5">
    <location>
        <begin position="91"/>
        <end position="111"/>
    </location>
</feature>
<dbReference type="EMBL" id="NGKA01000034">
    <property type="protein sequence ID" value="RSU08850.1"/>
    <property type="molecule type" value="Genomic_DNA"/>
</dbReference>
<proteinExistence type="predicted"/>
<evidence type="ECO:0000313" key="6">
    <source>
        <dbReference type="EMBL" id="RSU08850.1"/>
    </source>
</evidence>
<dbReference type="RefSeq" id="WP_126810152.1">
    <property type="nucleotide sequence ID" value="NZ_NGKA01000034.1"/>
</dbReference>
<dbReference type="GO" id="GO:0005886">
    <property type="term" value="C:plasma membrane"/>
    <property type="evidence" value="ECO:0007669"/>
    <property type="project" value="TreeGrafter"/>
</dbReference>
<keyword evidence="3 5" id="KW-1133">Transmembrane helix</keyword>
<keyword evidence="4 5" id="KW-0472">Membrane</keyword>
<evidence type="ECO:0008006" key="8">
    <source>
        <dbReference type="Google" id="ProtNLM"/>
    </source>
</evidence>
<organism evidence="6 7">
    <name type="scientific">Vagococcus elongatus</name>
    <dbReference type="NCBI Taxonomy" id="180344"/>
    <lineage>
        <taxon>Bacteria</taxon>
        <taxon>Bacillati</taxon>
        <taxon>Bacillota</taxon>
        <taxon>Bacilli</taxon>
        <taxon>Lactobacillales</taxon>
        <taxon>Enterococcaceae</taxon>
        <taxon>Vagococcus</taxon>
    </lineage>
</organism>
<dbReference type="Pfam" id="PF03595">
    <property type="entry name" value="SLAC1"/>
    <property type="match status" value="1"/>
</dbReference>
<feature type="transmembrane region" description="Helical" evidence="5">
    <location>
        <begin position="208"/>
        <end position="226"/>
    </location>
</feature>
<evidence type="ECO:0000256" key="3">
    <source>
        <dbReference type="ARBA" id="ARBA00022989"/>
    </source>
</evidence>
<dbReference type="CDD" id="cd09325">
    <property type="entry name" value="TDT_C4-dicarb_trans"/>
    <property type="match status" value="1"/>
</dbReference>
<evidence type="ECO:0000256" key="5">
    <source>
        <dbReference type="SAM" id="Phobius"/>
    </source>
</evidence>
<dbReference type="Proteomes" id="UP000287605">
    <property type="component" value="Unassembled WGS sequence"/>
</dbReference>
<accession>A0A430AL45</accession>
<dbReference type="AlphaFoldDB" id="A0A430AL45"/>
<evidence type="ECO:0000256" key="4">
    <source>
        <dbReference type="ARBA" id="ARBA00023136"/>
    </source>
</evidence>
<feature type="transmembrane region" description="Helical" evidence="5">
    <location>
        <begin position="182"/>
        <end position="202"/>
    </location>
</feature>
<feature type="transmembrane region" description="Helical" evidence="5">
    <location>
        <begin position="123"/>
        <end position="141"/>
    </location>
</feature>
<name>A0A430AL45_9ENTE</name>
<reference evidence="6 7" key="1">
    <citation type="submission" date="2017-05" db="EMBL/GenBank/DDBJ databases">
        <title>Vagococcus spp. assemblies.</title>
        <authorList>
            <person name="Gulvik C.A."/>
        </authorList>
    </citation>
    <scope>NUCLEOTIDE SEQUENCE [LARGE SCALE GENOMIC DNA]</scope>
    <source>
        <strain evidence="6 7">CCUG 51432</strain>
    </source>
</reference>
<feature type="transmembrane region" description="Helical" evidence="5">
    <location>
        <begin position="32"/>
        <end position="53"/>
    </location>
</feature>
<evidence type="ECO:0000313" key="7">
    <source>
        <dbReference type="Proteomes" id="UP000287605"/>
    </source>
</evidence>
<dbReference type="InterPro" id="IPR038665">
    <property type="entry name" value="Voltage-dep_anion_channel_sf"/>
</dbReference>
<comment type="subcellular location">
    <subcellularLocation>
        <location evidence="1">Membrane</location>
        <topology evidence="1">Multi-pass membrane protein</topology>
    </subcellularLocation>
</comment>